<accession>A0A139SU41</accession>
<protein>
    <recommendedName>
        <fullName evidence="8 9">Homoserine kinase</fullName>
        <shortName evidence="8">HK</shortName>
        <shortName evidence="8">HSK</shortName>
        <ecNumber evidence="8 9">2.7.1.39</ecNumber>
    </recommendedName>
</protein>
<evidence type="ECO:0000256" key="1">
    <source>
        <dbReference type="ARBA" id="ARBA00022605"/>
    </source>
</evidence>
<dbReference type="Gene3D" id="3.30.200.20">
    <property type="entry name" value="Phosphorylase Kinase, domain 1"/>
    <property type="match status" value="1"/>
</dbReference>
<evidence type="ECO:0000256" key="6">
    <source>
        <dbReference type="ARBA" id="ARBA00022840"/>
    </source>
</evidence>
<dbReference type="EC" id="2.7.1.39" evidence="8 9"/>
<evidence type="ECO:0000256" key="3">
    <source>
        <dbReference type="ARBA" id="ARBA00022697"/>
    </source>
</evidence>
<comment type="pathway">
    <text evidence="8">Amino-acid biosynthesis; L-threonine biosynthesis; L-threonine from L-aspartate: step 4/5.</text>
</comment>
<keyword evidence="1 8" id="KW-0028">Amino-acid biosynthesis</keyword>
<comment type="caution">
    <text evidence="11">The sequence shown here is derived from an EMBL/GenBank/DDBJ whole genome shotgun (WGS) entry which is preliminary data.</text>
</comment>
<dbReference type="InterPro" id="IPR050249">
    <property type="entry name" value="Pseudomonas-type_ThrB"/>
</dbReference>
<name>A0A139SU41_9GAMM</name>
<sequence>MSVFTPLTKAQLEDFLSPYRLGALHDFQEIQAGTENSNFFIHLGNGQYVLTLIERGPLQDLPFFIELLERLHAAGFAVPYAITTPSGEALRTLKGKPALLQPCLPGRHVDNPSAAHCAEVGRWLAGLHLLTRQAPLIRKSDRGLDWMQAQGKALSPDLSADEAALLHAALAEIQSKQEQIRALPSANLHADLFRDNVMFEGEHLSGVIDFYNACSGPMLYDLAIALNDWCSQAGGALDLARARALLDAYAAKRPFSQAEATLLPCLLRIAAVRFWLSRLLAARAFAGQDVLIKDPHEYARLLSARQQVLLTLPLAL</sequence>
<dbReference type="InterPro" id="IPR011009">
    <property type="entry name" value="Kinase-like_dom_sf"/>
</dbReference>
<dbReference type="InterPro" id="IPR005280">
    <property type="entry name" value="Homoserine_kinase_II"/>
</dbReference>
<evidence type="ECO:0000256" key="2">
    <source>
        <dbReference type="ARBA" id="ARBA00022679"/>
    </source>
</evidence>
<dbReference type="GO" id="GO:0004413">
    <property type="term" value="F:homoserine kinase activity"/>
    <property type="evidence" value="ECO:0007669"/>
    <property type="project" value="UniProtKB-UniRule"/>
</dbReference>
<keyword evidence="5 8" id="KW-0418">Kinase</keyword>
<dbReference type="InterPro" id="IPR002575">
    <property type="entry name" value="Aminoglycoside_PTrfase"/>
</dbReference>
<proteinExistence type="inferred from homology"/>
<dbReference type="PANTHER" id="PTHR21064:SF6">
    <property type="entry name" value="AMINOGLYCOSIDE PHOSPHOTRANSFERASE DOMAIN-CONTAINING PROTEIN"/>
    <property type="match status" value="1"/>
</dbReference>
<keyword evidence="2 8" id="KW-0808">Transferase</keyword>
<dbReference type="CDD" id="cd05153">
    <property type="entry name" value="HomoserineK_II"/>
    <property type="match status" value="1"/>
</dbReference>
<gene>
    <name evidence="8" type="primary">thrB</name>
    <name evidence="11" type="ORF">AXE65_00505</name>
</gene>
<dbReference type="HAMAP" id="MF_00301">
    <property type="entry name" value="Homoser_kinase_2"/>
    <property type="match status" value="1"/>
</dbReference>
<dbReference type="EMBL" id="LSZO01000157">
    <property type="protein sequence ID" value="KXU38034.1"/>
    <property type="molecule type" value="Genomic_DNA"/>
</dbReference>
<evidence type="ECO:0000313" key="12">
    <source>
        <dbReference type="Proteomes" id="UP000072660"/>
    </source>
</evidence>
<dbReference type="OrthoDB" id="9777460at2"/>
<dbReference type="Proteomes" id="UP000072660">
    <property type="component" value="Unassembled WGS sequence"/>
</dbReference>
<dbReference type="Pfam" id="PF01636">
    <property type="entry name" value="APH"/>
    <property type="match status" value="1"/>
</dbReference>
<evidence type="ECO:0000313" key="11">
    <source>
        <dbReference type="EMBL" id="KXU38034.1"/>
    </source>
</evidence>
<dbReference type="PANTHER" id="PTHR21064">
    <property type="entry name" value="AMINOGLYCOSIDE PHOSPHOTRANSFERASE DOMAIN-CONTAINING PROTEIN-RELATED"/>
    <property type="match status" value="1"/>
</dbReference>
<evidence type="ECO:0000256" key="7">
    <source>
        <dbReference type="ARBA" id="ARBA00038240"/>
    </source>
</evidence>
<dbReference type="NCBIfam" id="NF003558">
    <property type="entry name" value="PRK05231.1"/>
    <property type="match status" value="1"/>
</dbReference>
<reference evidence="11 12" key="1">
    <citation type="submission" date="2016-02" db="EMBL/GenBank/DDBJ databases">
        <authorList>
            <person name="Wen L."/>
            <person name="He K."/>
            <person name="Yang H."/>
        </authorList>
    </citation>
    <scope>NUCLEOTIDE SEQUENCE [LARGE SCALE GENOMIC DNA]</scope>
    <source>
        <strain evidence="11 12">CV58</strain>
    </source>
</reference>
<evidence type="ECO:0000256" key="8">
    <source>
        <dbReference type="HAMAP-Rule" id="MF_00301"/>
    </source>
</evidence>
<feature type="domain" description="Aminoglycoside phosphotransferase" evidence="10">
    <location>
        <begin position="27"/>
        <end position="255"/>
    </location>
</feature>
<keyword evidence="4 8" id="KW-0547">Nucleotide-binding</keyword>
<dbReference type="GO" id="GO:0005524">
    <property type="term" value="F:ATP binding"/>
    <property type="evidence" value="ECO:0007669"/>
    <property type="project" value="UniProtKB-KW"/>
</dbReference>
<evidence type="ECO:0000256" key="4">
    <source>
        <dbReference type="ARBA" id="ARBA00022741"/>
    </source>
</evidence>
<dbReference type="RefSeq" id="WP_068390361.1">
    <property type="nucleotide sequence ID" value="NZ_LSZO01000157.1"/>
</dbReference>
<comment type="catalytic activity">
    <reaction evidence="8">
        <text>L-homoserine + ATP = O-phospho-L-homoserine + ADP + H(+)</text>
        <dbReference type="Rhea" id="RHEA:13985"/>
        <dbReference type="ChEBI" id="CHEBI:15378"/>
        <dbReference type="ChEBI" id="CHEBI:30616"/>
        <dbReference type="ChEBI" id="CHEBI:57476"/>
        <dbReference type="ChEBI" id="CHEBI:57590"/>
        <dbReference type="ChEBI" id="CHEBI:456216"/>
        <dbReference type="EC" id="2.7.1.39"/>
    </reaction>
</comment>
<evidence type="ECO:0000259" key="10">
    <source>
        <dbReference type="Pfam" id="PF01636"/>
    </source>
</evidence>
<dbReference type="UniPathway" id="UPA00050">
    <property type="reaction ID" value="UER00064"/>
</dbReference>
<dbReference type="SUPFAM" id="SSF56112">
    <property type="entry name" value="Protein kinase-like (PK-like)"/>
    <property type="match status" value="1"/>
</dbReference>
<dbReference type="NCBIfam" id="TIGR00938">
    <property type="entry name" value="thrB_alt"/>
    <property type="match status" value="1"/>
</dbReference>
<dbReference type="AlphaFoldDB" id="A0A139SU41"/>
<keyword evidence="6 8" id="KW-0067">ATP-binding</keyword>
<evidence type="ECO:0000256" key="9">
    <source>
        <dbReference type="NCBIfam" id="TIGR00938"/>
    </source>
</evidence>
<dbReference type="GO" id="GO:0009088">
    <property type="term" value="P:threonine biosynthetic process"/>
    <property type="evidence" value="ECO:0007669"/>
    <property type="project" value="UniProtKB-UniRule"/>
</dbReference>
<comment type="similarity">
    <text evidence="7 8">Belongs to the pseudomonas-type ThrB family.</text>
</comment>
<organism evidence="11 12">
    <name type="scientific">Ventosimonas gracilis</name>
    <dbReference type="NCBI Taxonomy" id="1680762"/>
    <lineage>
        <taxon>Bacteria</taxon>
        <taxon>Pseudomonadati</taxon>
        <taxon>Pseudomonadota</taxon>
        <taxon>Gammaproteobacteria</taxon>
        <taxon>Pseudomonadales</taxon>
        <taxon>Ventosimonadaceae</taxon>
        <taxon>Ventosimonas</taxon>
    </lineage>
</organism>
<keyword evidence="12" id="KW-1185">Reference proteome</keyword>
<evidence type="ECO:0000256" key="5">
    <source>
        <dbReference type="ARBA" id="ARBA00022777"/>
    </source>
</evidence>
<dbReference type="Gene3D" id="3.90.1200.10">
    <property type="match status" value="1"/>
</dbReference>
<keyword evidence="3 8" id="KW-0791">Threonine biosynthesis</keyword>